<sequence>MLRRDLESKNILDFGVPREQAVGPMTAELGTSLWMAPEVMQYDEKADMFSFGVVLSELSMHKLPYSHVENRPEANQQLMILRRVAMGS</sequence>
<evidence type="ECO:0000259" key="1">
    <source>
        <dbReference type="PROSITE" id="PS50011"/>
    </source>
</evidence>
<keyword evidence="3" id="KW-1185">Reference proteome</keyword>
<reference evidence="2 3" key="1">
    <citation type="submission" date="2024-09" db="EMBL/GenBank/DDBJ databases">
        <title>Genome sequencing and assembly of Phytophthora oleae, isolate VK10A, causative agent of rot of olive drupes.</title>
        <authorList>
            <person name="Conti Taguali S."/>
            <person name="Riolo M."/>
            <person name="La Spada F."/>
            <person name="Cacciola S.O."/>
            <person name="Dionisio G."/>
        </authorList>
    </citation>
    <scope>NUCLEOTIDE SEQUENCE [LARGE SCALE GENOMIC DNA]</scope>
    <source>
        <strain evidence="2 3">VK10A</strain>
    </source>
</reference>
<protein>
    <recommendedName>
        <fullName evidence="1">Protein kinase domain-containing protein</fullName>
    </recommendedName>
</protein>
<dbReference type="Pfam" id="PF00069">
    <property type="entry name" value="Pkinase"/>
    <property type="match status" value="1"/>
</dbReference>
<comment type="caution">
    <text evidence="2">The sequence shown here is derived from an EMBL/GenBank/DDBJ whole genome shotgun (WGS) entry which is preliminary data.</text>
</comment>
<feature type="domain" description="Protein kinase" evidence="1">
    <location>
        <begin position="1"/>
        <end position="88"/>
    </location>
</feature>
<organism evidence="2 3">
    <name type="scientific">Phytophthora oleae</name>
    <dbReference type="NCBI Taxonomy" id="2107226"/>
    <lineage>
        <taxon>Eukaryota</taxon>
        <taxon>Sar</taxon>
        <taxon>Stramenopiles</taxon>
        <taxon>Oomycota</taxon>
        <taxon>Peronosporomycetes</taxon>
        <taxon>Peronosporales</taxon>
        <taxon>Peronosporaceae</taxon>
        <taxon>Phytophthora</taxon>
    </lineage>
</organism>
<evidence type="ECO:0000313" key="2">
    <source>
        <dbReference type="EMBL" id="KAL3666319.1"/>
    </source>
</evidence>
<name>A0ABD3FMU4_9STRA</name>
<gene>
    <name evidence="2" type="ORF">V7S43_008571</name>
</gene>
<dbReference type="Proteomes" id="UP001632037">
    <property type="component" value="Unassembled WGS sequence"/>
</dbReference>
<dbReference type="PANTHER" id="PTHR44329">
    <property type="entry name" value="SERINE/THREONINE-PROTEIN KINASE TNNI3K-RELATED"/>
    <property type="match status" value="1"/>
</dbReference>
<dbReference type="AlphaFoldDB" id="A0ABD3FMU4"/>
<dbReference type="InterPro" id="IPR000719">
    <property type="entry name" value="Prot_kinase_dom"/>
</dbReference>
<dbReference type="InterPro" id="IPR011009">
    <property type="entry name" value="Kinase-like_dom_sf"/>
</dbReference>
<dbReference type="SUPFAM" id="SSF56112">
    <property type="entry name" value="Protein kinase-like (PK-like)"/>
    <property type="match status" value="1"/>
</dbReference>
<dbReference type="PROSITE" id="PS50011">
    <property type="entry name" value="PROTEIN_KINASE_DOM"/>
    <property type="match status" value="1"/>
</dbReference>
<dbReference type="PANTHER" id="PTHR44329:SF214">
    <property type="entry name" value="PROTEIN KINASE DOMAIN-CONTAINING PROTEIN"/>
    <property type="match status" value="1"/>
</dbReference>
<dbReference type="EMBL" id="JBIMZQ010000017">
    <property type="protein sequence ID" value="KAL3666319.1"/>
    <property type="molecule type" value="Genomic_DNA"/>
</dbReference>
<proteinExistence type="predicted"/>
<accession>A0ABD3FMU4</accession>
<dbReference type="Gene3D" id="1.10.510.10">
    <property type="entry name" value="Transferase(Phosphotransferase) domain 1"/>
    <property type="match status" value="1"/>
</dbReference>
<dbReference type="InterPro" id="IPR051681">
    <property type="entry name" value="Ser/Thr_Kinases-Pseudokinases"/>
</dbReference>
<evidence type="ECO:0000313" key="3">
    <source>
        <dbReference type="Proteomes" id="UP001632037"/>
    </source>
</evidence>